<dbReference type="PROSITE" id="PS51257">
    <property type="entry name" value="PROKAR_LIPOPROTEIN"/>
    <property type="match status" value="1"/>
</dbReference>
<evidence type="ECO:0000313" key="3">
    <source>
        <dbReference type="Proteomes" id="UP000243629"/>
    </source>
</evidence>
<feature type="chain" id="PRO_5017351973" description="DUF3833 domain-containing protein" evidence="1">
    <location>
        <begin position="19"/>
        <end position="177"/>
    </location>
</feature>
<feature type="signal peptide" evidence="1">
    <location>
        <begin position="1"/>
        <end position="18"/>
    </location>
</feature>
<proteinExistence type="predicted"/>
<accession>A0A1I4UC12</accession>
<dbReference type="RefSeq" id="WP_093478692.1">
    <property type="nucleotide sequence ID" value="NZ_FOUI01000020.1"/>
</dbReference>
<evidence type="ECO:0008006" key="4">
    <source>
        <dbReference type="Google" id="ProtNLM"/>
    </source>
</evidence>
<dbReference type="InterPro" id="IPR024409">
    <property type="entry name" value="DUF3833"/>
</dbReference>
<dbReference type="AlphaFoldDB" id="A0A1I4UC12"/>
<dbReference type="EMBL" id="FOUI01000020">
    <property type="protein sequence ID" value="SFM86527.1"/>
    <property type="molecule type" value="Genomic_DNA"/>
</dbReference>
<keyword evidence="1" id="KW-0732">Signal</keyword>
<dbReference type="STRING" id="1720063.SAMN05216217_12013"/>
<evidence type="ECO:0000256" key="1">
    <source>
        <dbReference type="SAM" id="SignalP"/>
    </source>
</evidence>
<dbReference type="Proteomes" id="UP000243629">
    <property type="component" value="Unassembled WGS sequence"/>
</dbReference>
<evidence type="ECO:0000313" key="2">
    <source>
        <dbReference type="EMBL" id="SFM86527.1"/>
    </source>
</evidence>
<dbReference type="OrthoDB" id="5296954at2"/>
<reference evidence="3" key="1">
    <citation type="submission" date="2016-10" db="EMBL/GenBank/DDBJ databases">
        <authorList>
            <person name="Varghese N."/>
            <person name="Submissions S."/>
        </authorList>
    </citation>
    <scope>NUCLEOTIDE SEQUENCE [LARGE SCALE GENOMIC DNA]</scope>
    <source>
        <strain evidence="3">DSM 24213</strain>
    </source>
</reference>
<sequence>MQSIKALLLLLFSCLLLAGCASVSVEDYADEQPELDLLEYFSGPVEAWGMFQNRSGKVVTRFHVQIDSRREGDRLILDEHFSYSDGTTQRRVWTLTPDGPKGWRGTAEDVVGEASGQLAGNAFRWRYTLSLPVDGRVWEVHFDDWMYLMDEDTLINRASMRKFGIEWGQVTLFFRRQ</sequence>
<name>A0A1I4UC12_9GAMM</name>
<dbReference type="Pfam" id="PF12915">
    <property type="entry name" value="DUF3833"/>
    <property type="match status" value="1"/>
</dbReference>
<keyword evidence="3" id="KW-1185">Reference proteome</keyword>
<gene>
    <name evidence="2" type="ORF">SAMN05216217_12013</name>
</gene>
<organism evidence="2 3">
    <name type="scientific">Halopseudomonas yangmingensis</name>
    <dbReference type="NCBI Taxonomy" id="1720063"/>
    <lineage>
        <taxon>Bacteria</taxon>
        <taxon>Pseudomonadati</taxon>
        <taxon>Pseudomonadota</taxon>
        <taxon>Gammaproteobacteria</taxon>
        <taxon>Pseudomonadales</taxon>
        <taxon>Pseudomonadaceae</taxon>
        <taxon>Halopseudomonas</taxon>
    </lineage>
</organism>
<protein>
    <recommendedName>
        <fullName evidence="4">DUF3833 domain-containing protein</fullName>
    </recommendedName>
</protein>